<dbReference type="Gene3D" id="3.10.110.10">
    <property type="entry name" value="Ubiquitin Conjugating Enzyme"/>
    <property type="match status" value="1"/>
</dbReference>
<sequence>MATAQEIADCTRSNLEQQLDELDTLESIYSEPGEFIIEDWSAYTALKRYVKEAHSDHPNNVECTIHLTIENSTAPSTTATLINEHEFDIEINCRLSCSYPSSQLPQVHIHSDGLSRTGQDDFNKDLQAYMSTELVLGDACLLSVIDWAREKAPSYYTAPPPPLQQTEKHVNSESNEFCRMWLYMHHIYSKTKRRNILSLASDLKLTGFCLPGKPGVVCIEGDSSQTKEFYDILRRWNWKSITCRKRETVKNAGSIEQERKIVGFQELFFDTHGQRSNHMDLGQFREYLRERELEYMFTELFNVSNQ</sequence>
<dbReference type="InterPro" id="IPR016135">
    <property type="entry name" value="UBQ-conjugating_enzyme/RWD"/>
</dbReference>
<dbReference type="Pfam" id="PF05773">
    <property type="entry name" value="RWD"/>
    <property type="match status" value="1"/>
</dbReference>
<organism evidence="2">
    <name type="scientific">Amphimedon queenslandica</name>
    <name type="common">Sponge</name>
    <dbReference type="NCBI Taxonomy" id="400682"/>
    <lineage>
        <taxon>Eukaryota</taxon>
        <taxon>Metazoa</taxon>
        <taxon>Porifera</taxon>
        <taxon>Demospongiae</taxon>
        <taxon>Heteroscleromorpha</taxon>
        <taxon>Haplosclerida</taxon>
        <taxon>Niphatidae</taxon>
        <taxon>Amphimedon</taxon>
    </lineage>
</organism>
<accession>A0A1X7UHL4</accession>
<dbReference type="InterPro" id="IPR059181">
    <property type="entry name" value="RWDD2A-B_C"/>
</dbReference>
<dbReference type="OrthoDB" id="432412at2759"/>
<dbReference type="InterPro" id="IPR017359">
    <property type="entry name" value="Phi-like"/>
</dbReference>
<reference evidence="2" key="2">
    <citation type="submission" date="2017-05" db="UniProtKB">
        <authorList>
            <consortium name="EnsemblMetazoa"/>
        </authorList>
    </citation>
    <scope>IDENTIFICATION</scope>
</reference>
<dbReference type="PROSITE" id="PS50908">
    <property type="entry name" value="RWD"/>
    <property type="match status" value="1"/>
</dbReference>
<name>A0A1X7UHL4_AMPQE</name>
<feature type="domain" description="RWD" evidence="1">
    <location>
        <begin position="20"/>
        <end position="155"/>
    </location>
</feature>
<dbReference type="InterPro" id="IPR010541">
    <property type="entry name" value="Prp3_C"/>
</dbReference>
<dbReference type="OMA" id="QEMEVIC"/>
<dbReference type="eggNOG" id="ENOG502QR2G">
    <property type="taxonomic scope" value="Eukaryota"/>
</dbReference>
<protein>
    <recommendedName>
        <fullName evidence="1">RWD domain-containing protein</fullName>
    </recommendedName>
</protein>
<dbReference type="EnsemblMetazoa" id="Aqu2.1.26956_001">
    <property type="protein sequence ID" value="Aqu2.1.26956_001"/>
    <property type="gene ID" value="Aqu2.1.26956"/>
</dbReference>
<dbReference type="CDD" id="cd24163">
    <property type="entry name" value="RWDD2_C"/>
    <property type="match status" value="1"/>
</dbReference>
<dbReference type="PIRSF" id="PIRSF038021">
    <property type="entry name" value="UCP038021_RWDD2"/>
    <property type="match status" value="1"/>
</dbReference>
<dbReference type="PANTHER" id="PTHR15955">
    <property type="entry name" value="RWD DOMAIN CONTAINING PROTEIN 2"/>
    <property type="match status" value="1"/>
</dbReference>
<dbReference type="Proteomes" id="UP000007879">
    <property type="component" value="Unassembled WGS sequence"/>
</dbReference>
<dbReference type="KEGG" id="aqu:109583402"/>
<evidence type="ECO:0000259" key="1">
    <source>
        <dbReference type="PROSITE" id="PS50908"/>
    </source>
</evidence>
<dbReference type="EnsemblMetazoa" id="XM_019998733.1">
    <property type="protein sequence ID" value="XP_019854292.1"/>
    <property type="gene ID" value="LOC109583402"/>
</dbReference>
<proteinExistence type="predicted"/>
<dbReference type="InParanoid" id="A0A1X7UHL4"/>
<dbReference type="AlphaFoldDB" id="A0A1X7UHL4"/>
<dbReference type="SMART" id="SM00591">
    <property type="entry name" value="RWD"/>
    <property type="match status" value="1"/>
</dbReference>
<dbReference type="SUPFAM" id="SSF54495">
    <property type="entry name" value="UBC-like"/>
    <property type="match status" value="1"/>
</dbReference>
<keyword evidence="3" id="KW-1185">Reference proteome</keyword>
<dbReference type="PANTHER" id="PTHR15955:SF8">
    <property type="entry name" value="RWD DOMAIN-CONTAINING PROTEIN 2B-RELATED"/>
    <property type="match status" value="1"/>
</dbReference>
<dbReference type="CDD" id="cd23829">
    <property type="entry name" value="RWD_RWDD2"/>
    <property type="match status" value="1"/>
</dbReference>
<evidence type="ECO:0000313" key="2">
    <source>
        <dbReference type="EnsemblMetazoa" id="Aqu2.1.26956_001"/>
    </source>
</evidence>
<evidence type="ECO:0000313" key="3">
    <source>
        <dbReference type="Proteomes" id="UP000007879"/>
    </source>
</evidence>
<dbReference type="InterPro" id="IPR006575">
    <property type="entry name" value="RWD_dom"/>
</dbReference>
<gene>
    <name evidence="2" type="primary">109583402</name>
</gene>
<reference evidence="3" key="1">
    <citation type="journal article" date="2010" name="Nature">
        <title>The Amphimedon queenslandica genome and the evolution of animal complexity.</title>
        <authorList>
            <person name="Srivastava M."/>
            <person name="Simakov O."/>
            <person name="Chapman J."/>
            <person name="Fahey B."/>
            <person name="Gauthier M.E."/>
            <person name="Mitros T."/>
            <person name="Richards G.S."/>
            <person name="Conaco C."/>
            <person name="Dacre M."/>
            <person name="Hellsten U."/>
            <person name="Larroux C."/>
            <person name="Putnam N.H."/>
            <person name="Stanke M."/>
            <person name="Adamska M."/>
            <person name="Darling A."/>
            <person name="Degnan S.M."/>
            <person name="Oakley T.H."/>
            <person name="Plachetzki D.C."/>
            <person name="Zhai Y."/>
            <person name="Adamski M."/>
            <person name="Calcino A."/>
            <person name="Cummins S.F."/>
            <person name="Goodstein D.M."/>
            <person name="Harris C."/>
            <person name="Jackson D.J."/>
            <person name="Leys S.P."/>
            <person name="Shu S."/>
            <person name="Woodcroft B.J."/>
            <person name="Vervoort M."/>
            <person name="Kosik K.S."/>
            <person name="Manning G."/>
            <person name="Degnan B.M."/>
            <person name="Rokhsar D.S."/>
        </authorList>
    </citation>
    <scope>NUCLEOTIDE SEQUENCE [LARGE SCALE GENOMIC DNA]</scope>
</reference>
<dbReference type="Pfam" id="PF06544">
    <property type="entry name" value="Prp3_C"/>
    <property type="match status" value="1"/>
</dbReference>